<dbReference type="InterPro" id="IPR007110">
    <property type="entry name" value="Ig-like_dom"/>
</dbReference>
<dbReference type="InterPro" id="IPR013098">
    <property type="entry name" value="Ig_I-set"/>
</dbReference>
<keyword evidence="4" id="KW-0677">Repeat</keyword>
<dbReference type="InterPro" id="IPR003598">
    <property type="entry name" value="Ig_sub2"/>
</dbReference>
<keyword evidence="5" id="KW-1015">Disulfide bond</keyword>
<evidence type="ECO:0000313" key="8">
    <source>
        <dbReference type="Ensembl" id="ENSHCOP00000025698.1"/>
    </source>
</evidence>
<dbReference type="PANTHER" id="PTHR47633:SF4">
    <property type="entry name" value="MYOPALLADIN ISOFORM X1"/>
    <property type="match status" value="1"/>
</dbReference>
<feature type="domain" description="Ig-like" evidence="7">
    <location>
        <begin position="60"/>
        <end position="149"/>
    </location>
</feature>
<proteinExistence type="inferred from homology"/>
<sequence length="373" mass="42121">RSGQFLSGRVFESFEFLISAFEERIIQEIEIRILRITYAELLREDGEQMVSAPDGEAMAPTFDTLVKNYRIAEGMGVTFHCRIAGAPLPKMAWYKDGERIRAGGRYQLEVLQDGRAILRLPAVLPEDEGVYTWTVVAHNRAGRTTITVTLTVEGKRPSRPAFVCPFPQESSTRPRFVEKLKNITVKRGTLVELAVKAIGNPVPDIVWLKNSDISKRYRLRYDGIYYLEIVDVKSYDTGEVRLVADNPLGTTEYVVNMEAPKILERITSKTVNPTDEVRFRLRVVGRPEPECQWFKNGVELEKSDRVYWYWPEDHLCELVIRDVTPEDSASVMVKAVNVAGEASSHAFLLVQGIVTFSFGSSAAAVPEIPAFAW</sequence>
<reference evidence="8" key="1">
    <citation type="submission" date="2025-08" db="UniProtKB">
        <authorList>
            <consortium name="Ensembl"/>
        </authorList>
    </citation>
    <scope>IDENTIFICATION</scope>
</reference>
<accession>A0A3Q2ZH84</accession>
<evidence type="ECO:0000256" key="3">
    <source>
        <dbReference type="ARBA" id="ARBA00022490"/>
    </source>
</evidence>
<dbReference type="InterPro" id="IPR003599">
    <property type="entry name" value="Ig_sub"/>
</dbReference>
<evidence type="ECO:0000259" key="7">
    <source>
        <dbReference type="PROSITE" id="PS50835"/>
    </source>
</evidence>
<dbReference type="SMART" id="SM00408">
    <property type="entry name" value="IGc2"/>
    <property type="match status" value="3"/>
</dbReference>
<dbReference type="InterPro" id="IPR013783">
    <property type="entry name" value="Ig-like_fold"/>
</dbReference>
<dbReference type="OMA" id="HRIVHEK"/>
<reference evidence="8" key="2">
    <citation type="submission" date="2025-09" db="UniProtKB">
        <authorList>
            <consortium name="Ensembl"/>
        </authorList>
    </citation>
    <scope>IDENTIFICATION</scope>
</reference>
<name>A0A3Q2ZH84_HIPCM</name>
<dbReference type="Pfam" id="PF07679">
    <property type="entry name" value="I-set"/>
    <property type="match status" value="3"/>
</dbReference>
<dbReference type="PROSITE" id="PS50835">
    <property type="entry name" value="IG_LIKE"/>
    <property type="match status" value="1"/>
</dbReference>
<dbReference type="Ensembl" id="ENSHCOT00000020176.1">
    <property type="protein sequence ID" value="ENSHCOP00000025698.1"/>
    <property type="gene ID" value="ENSHCOG00000016058.1"/>
</dbReference>
<dbReference type="Proteomes" id="UP000264820">
    <property type="component" value="Unplaced"/>
</dbReference>
<dbReference type="Gene3D" id="2.60.40.10">
    <property type="entry name" value="Immunoglobulins"/>
    <property type="match status" value="3"/>
</dbReference>
<dbReference type="STRING" id="109280.ENSHCOP00000025698"/>
<dbReference type="SUPFAM" id="SSF48726">
    <property type="entry name" value="Immunoglobulin"/>
    <property type="match status" value="3"/>
</dbReference>
<dbReference type="FunFam" id="2.60.40.10:FF:000032">
    <property type="entry name" value="palladin isoform X1"/>
    <property type="match status" value="1"/>
</dbReference>
<evidence type="ECO:0000256" key="4">
    <source>
        <dbReference type="ARBA" id="ARBA00022737"/>
    </source>
</evidence>
<dbReference type="SMART" id="SM00409">
    <property type="entry name" value="IG"/>
    <property type="match status" value="3"/>
</dbReference>
<dbReference type="FunFam" id="2.60.40.10:FF:000779">
    <property type="entry name" value="Titin b"/>
    <property type="match status" value="1"/>
</dbReference>
<comment type="subcellular location">
    <subcellularLocation>
        <location evidence="1">Cytoplasm</location>
    </subcellularLocation>
</comment>
<evidence type="ECO:0000256" key="6">
    <source>
        <dbReference type="ARBA" id="ARBA00023319"/>
    </source>
</evidence>
<keyword evidence="6" id="KW-0393">Immunoglobulin domain</keyword>
<comment type="similarity">
    <text evidence="2">Belongs to the protein kinase superfamily. CAMK Ser/Thr protein kinase family.</text>
</comment>
<keyword evidence="3" id="KW-0963">Cytoplasm</keyword>
<organism evidence="8 9">
    <name type="scientific">Hippocampus comes</name>
    <name type="common">Tiger tail seahorse</name>
    <dbReference type="NCBI Taxonomy" id="109280"/>
    <lineage>
        <taxon>Eukaryota</taxon>
        <taxon>Metazoa</taxon>
        <taxon>Chordata</taxon>
        <taxon>Craniata</taxon>
        <taxon>Vertebrata</taxon>
        <taxon>Euteleostomi</taxon>
        <taxon>Actinopterygii</taxon>
        <taxon>Neopterygii</taxon>
        <taxon>Teleostei</taxon>
        <taxon>Neoteleostei</taxon>
        <taxon>Acanthomorphata</taxon>
        <taxon>Syngnathiaria</taxon>
        <taxon>Syngnathiformes</taxon>
        <taxon>Syngnathoidei</taxon>
        <taxon>Syngnathidae</taxon>
        <taxon>Hippocampus</taxon>
    </lineage>
</organism>
<dbReference type="InterPro" id="IPR036179">
    <property type="entry name" value="Ig-like_dom_sf"/>
</dbReference>
<dbReference type="FunFam" id="2.60.40.10:FF:000345">
    <property type="entry name" value="Muscle M-line assembly protein unc-89"/>
    <property type="match status" value="1"/>
</dbReference>
<protein>
    <recommendedName>
        <fullName evidence="7">Ig-like domain-containing protein</fullName>
    </recommendedName>
</protein>
<dbReference type="AlphaFoldDB" id="A0A3Q2ZH84"/>
<evidence type="ECO:0000256" key="2">
    <source>
        <dbReference type="ARBA" id="ARBA00006692"/>
    </source>
</evidence>
<dbReference type="PANTHER" id="PTHR47633">
    <property type="entry name" value="IMMUNOGLOBULIN"/>
    <property type="match status" value="1"/>
</dbReference>
<keyword evidence="9" id="KW-1185">Reference proteome</keyword>
<evidence type="ECO:0000256" key="1">
    <source>
        <dbReference type="ARBA" id="ARBA00004496"/>
    </source>
</evidence>
<dbReference type="GeneTree" id="ENSGT01110000267173"/>
<evidence type="ECO:0000256" key="5">
    <source>
        <dbReference type="ARBA" id="ARBA00023157"/>
    </source>
</evidence>
<evidence type="ECO:0000313" key="9">
    <source>
        <dbReference type="Proteomes" id="UP000264820"/>
    </source>
</evidence>
<dbReference type="GO" id="GO:0030017">
    <property type="term" value="C:sarcomere"/>
    <property type="evidence" value="ECO:0007669"/>
    <property type="project" value="UniProtKB-ARBA"/>
</dbReference>